<name>A0A1V6QBN3_9EURO</name>
<keyword evidence="2" id="KW-1185">Reference proteome</keyword>
<sequence>MLLLVGLQPLIMLGGFLRWIPFLFESLADYYIPPIQPQERLRPERRPWQQIVTGVYGRPPLLKIHDRDGVVNWSFQRDDVTQPLPDDVHKCLYAHANDATELKYMNNGTSVGAVYSDLALVINHTPENLATDKLITFALCRRNEVLWNAHTLEPLPGNLLAIGTTGQRAWDGILVYNASAANALVANPPILQNITGLRAIHGLIWDEQGQMLWAAGTDAAADGTDLVPAYGTIVGYPWDSRTGLLSKDDRFIYKLPEAYLIEAEWGKGYPWWAGLHDLVPIPGQRKFLVSEDRGLHAFDIETGQFTEHYENVTNKYLQGFEVTTNDRHGYTSDGKWEELPQSDLKSFSIAPDGSFIYVQSLWTKFRGFYTSLVVHGKRRKINIGDEIYRSRWFGNLDGWPKP</sequence>
<comment type="caution">
    <text evidence="1">The sequence shown here is derived from an EMBL/GenBank/DDBJ whole genome shotgun (WGS) entry which is preliminary data.</text>
</comment>
<protein>
    <recommendedName>
        <fullName evidence="3">SMP-30/Gluconolactonase/LRE-like region domain-containing protein</fullName>
    </recommendedName>
</protein>
<reference evidence="2" key="1">
    <citation type="journal article" date="2017" name="Nat. Microbiol.">
        <title>Global analysis of biosynthetic gene clusters reveals vast potential of secondary metabolite production in Penicillium species.</title>
        <authorList>
            <person name="Nielsen J.C."/>
            <person name="Grijseels S."/>
            <person name="Prigent S."/>
            <person name="Ji B."/>
            <person name="Dainat J."/>
            <person name="Nielsen K.F."/>
            <person name="Frisvad J.C."/>
            <person name="Workman M."/>
            <person name="Nielsen J."/>
        </authorList>
    </citation>
    <scope>NUCLEOTIDE SEQUENCE [LARGE SCALE GENOMIC DNA]</scope>
    <source>
        <strain evidence="2">IBT 31811</strain>
    </source>
</reference>
<dbReference type="Proteomes" id="UP000191672">
    <property type="component" value="Unassembled WGS sequence"/>
</dbReference>
<dbReference type="STRING" id="416450.A0A1V6QBN3"/>
<proteinExistence type="predicted"/>
<dbReference type="SUPFAM" id="SSF101908">
    <property type="entry name" value="Putative isomerase YbhE"/>
    <property type="match status" value="1"/>
</dbReference>
<accession>A0A1V6QBN3</accession>
<evidence type="ECO:0008006" key="3">
    <source>
        <dbReference type="Google" id="ProtNLM"/>
    </source>
</evidence>
<organism evidence="1 2">
    <name type="scientific">Penicillium antarcticum</name>
    <dbReference type="NCBI Taxonomy" id="416450"/>
    <lineage>
        <taxon>Eukaryota</taxon>
        <taxon>Fungi</taxon>
        <taxon>Dikarya</taxon>
        <taxon>Ascomycota</taxon>
        <taxon>Pezizomycotina</taxon>
        <taxon>Eurotiomycetes</taxon>
        <taxon>Eurotiomycetidae</taxon>
        <taxon>Eurotiales</taxon>
        <taxon>Aspergillaceae</taxon>
        <taxon>Penicillium</taxon>
    </lineage>
</organism>
<dbReference type="EMBL" id="MDYN01000007">
    <property type="protein sequence ID" value="OQD86635.1"/>
    <property type="molecule type" value="Genomic_DNA"/>
</dbReference>
<gene>
    <name evidence="1" type="ORF">PENANT_c007G09673</name>
</gene>
<evidence type="ECO:0000313" key="1">
    <source>
        <dbReference type="EMBL" id="OQD86635.1"/>
    </source>
</evidence>
<evidence type="ECO:0000313" key="2">
    <source>
        <dbReference type="Proteomes" id="UP000191672"/>
    </source>
</evidence>
<dbReference type="AlphaFoldDB" id="A0A1V6QBN3"/>